<feature type="chain" id="PRO_5040455081" description="Transposase" evidence="6">
    <location>
        <begin position="19"/>
        <end position="181"/>
    </location>
</feature>
<evidence type="ECO:0000256" key="5">
    <source>
        <dbReference type="ARBA" id="ARBA00023242"/>
    </source>
</evidence>
<organism evidence="7 8">
    <name type="scientific">Psylliodes chrysocephalus</name>
    <dbReference type="NCBI Taxonomy" id="3402493"/>
    <lineage>
        <taxon>Eukaryota</taxon>
        <taxon>Metazoa</taxon>
        <taxon>Ecdysozoa</taxon>
        <taxon>Arthropoda</taxon>
        <taxon>Hexapoda</taxon>
        <taxon>Insecta</taxon>
        <taxon>Pterygota</taxon>
        <taxon>Neoptera</taxon>
        <taxon>Endopterygota</taxon>
        <taxon>Coleoptera</taxon>
        <taxon>Polyphaga</taxon>
        <taxon>Cucujiformia</taxon>
        <taxon>Chrysomeloidea</taxon>
        <taxon>Chrysomelidae</taxon>
        <taxon>Galerucinae</taxon>
        <taxon>Alticini</taxon>
        <taxon>Psylliodes</taxon>
    </lineage>
</organism>
<dbReference type="AlphaFoldDB" id="A0A9P0GLB9"/>
<dbReference type="InterPro" id="IPR052035">
    <property type="entry name" value="ZnF_BED_domain_contain"/>
</dbReference>
<dbReference type="GO" id="GO:0005634">
    <property type="term" value="C:nucleus"/>
    <property type="evidence" value="ECO:0007669"/>
    <property type="project" value="UniProtKB-SubCell"/>
</dbReference>
<sequence length="181" mass="20487">MQMRSFLGLTAHCGVVTGLNSVTLGVYELSERRTSEYLSEILLNTFREWGINPETISAVVTDNAGNIVKAIDLAFSQRKHIPCFAHTLNIGAQTILHNDKLKNIILKMESIITWFKQSCIASDELRKATTEETKLIQDISTRWNSTYFMIERFLKLCVYVNEIVSLLSPFEAATREVSGDH</sequence>
<comment type="subcellular location">
    <subcellularLocation>
        <location evidence="1">Nucleus</location>
    </subcellularLocation>
</comment>
<evidence type="ECO:0000313" key="8">
    <source>
        <dbReference type="Proteomes" id="UP001153636"/>
    </source>
</evidence>
<feature type="signal peptide" evidence="6">
    <location>
        <begin position="1"/>
        <end position="18"/>
    </location>
</feature>
<keyword evidence="4" id="KW-0862">Zinc</keyword>
<dbReference type="GO" id="GO:0008270">
    <property type="term" value="F:zinc ion binding"/>
    <property type="evidence" value="ECO:0007669"/>
    <property type="project" value="UniProtKB-KW"/>
</dbReference>
<evidence type="ECO:0008006" key="9">
    <source>
        <dbReference type="Google" id="ProtNLM"/>
    </source>
</evidence>
<keyword evidence="2" id="KW-0479">Metal-binding</keyword>
<evidence type="ECO:0000256" key="1">
    <source>
        <dbReference type="ARBA" id="ARBA00004123"/>
    </source>
</evidence>
<keyword evidence="5" id="KW-0539">Nucleus</keyword>
<reference evidence="7" key="1">
    <citation type="submission" date="2022-01" db="EMBL/GenBank/DDBJ databases">
        <authorList>
            <person name="King R."/>
        </authorList>
    </citation>
    <scope>NUCLEOTIDE SEQUENCE</scope>
</reference>
<dbReference type="OrthoDB" id="6620210at2759"/>
<protein>
    <recommendedName>
        <fullName evidence="9">Transposase</fullName>
    </recommendedName>
</protein>
<evidence type="ECO:0000313" key="7">
    <source>
        <dbReference type="EMBL" id="CAH1113886.1"/>
    </source>
</evidence>
<accession>A0A9P0GLB9</accession>
<gene>
    <name evidence="7" type="ORF">PSYICH_LOCUS13043</name>
</gene>
<dbReference type="PANTHER" id="PTHR46481:SF10">
    <property type="entry name" value="ZINC FINGER BED DOMAIN-CONTAINING PROTEIN 39"/>
    <property type="match status" value="1"/>
</dbReference>
<dbReference type="SUPFAM" id="SSF53098">
    <property type="entry name" value="Ribonuclease H-like"/>
    <property type="match status" value="1"/>
</dbReference>
<dbReference type="InterPro" id="IPR012337">
    <property type="entry name" value="RNaseH-like_sf"/>
</dbReference>
<keyword evidence="8" id="KW-1185">Reference proteome</keyword>
<keyword evidence="3" id="KW-0863">Zinc-finger</keyword>
<evidence type="ECO:0000256" key="6">
    <source>
        <dbReference type="SAM" id="SignalP"/>
    </source>
</evidence>
<dbReference type="Proteomes" id="UP001153636">
    <property type="component" value="Chromosome 7"/>
</dbReference>
<evidence type="ECO:0000256" key="4">
    <source>
        <dbReference type="ARBA" id="ARBA00022833"/>
    </source>
</evidence>
<evidence type="ECO:0000256" key="2">
    <source>
        <dbReference type="ARBA" id="ARBA00022723"/>
    </source>
</evidence>
<name>A0A9P0GLB9_9CUCU</name>
<keyword evidence="6" id="KW-0732">Signal</keyword>
<dbReference type="EMBL" id="OV651819">
    <property type="protein sequence ID" value="CAH1113886.1"/>
    <property type="molecule type" value="Genomic_DNA"/>
</dbReference>
<dbReference type="PANTHER" id="PTHR46481">
    <property type="entry name" value="ZINC FINGER BED DOMAIN-CONTAINING PROTEIN 4"/>
    <property type="match status" value="1"/>
</dbReference>
<evidence type="ECO:0000256" key="3">
    <source>
        <dbReference type="ARBA" id="ARBA00022771"/>
    </source>
</evidence>
<proteinExistence type="predicted"/>